<sequence length="443" mass="49349">MFRRIAITGSLTGLAHFLSLFSLGVAVRFLDNDQIGNLAQIDANLLLITAIVSFGLQIATTRDIALSDNWQDKLRSTQSARFTLSLLLVAYGFIEIFITRSTSSLVFLTAPFIALNADYALYGTGKPIIASLLSFVRVLIPGLFLIIISVFFAQYIEIGYLIGATAGLLISGRLVSKSLDTNYLQKINRDFVKKYLLNYKIGLASLSITLLELGQISIARFFYDDLAITNVYMALKLYILYRGAQRLVIQSFYRDINDNTKSISLDNFGIIIGFLFLIISSIYSKTTIYYLYGQEYVGSYLNFIILGITALLSSILTTGSPKILLLKKDHAYFSSYIISSSLSLIVTIGLSYTSYASYGIATGILIGETCLLILFTKHLGGFKYLKPRLAGAFMLGLFLLVLIYSTNWINVPQLYIAFLNIILFTLFSLALYSKLFPKFKLLS</sequence>
<feature type="transmembrane region" description="Helical" evidence="1">
    <location>
        <begin position="358"/>
        <end position="376"/>
    </location>
</feature>
<protein>
    <recommendedName>
        <fullName evidence="4">Polysaccharide biosynthesis protein C-terminal domain-containing protein</fullName>
    </recommendedName>
</protein>
<feature type="transmembrane region" description="Helical" evidence="1">
    <location>
        <begin position="197"/>
        <end position="221"/>
    </location>
</feature>
<comment type="caution">
    <text evidence="2">The sequence shown here is derived from an EMBL/GenBank/DDBJ whole genome shotgun (WGS) entry which is preliminary data.</text>
</comment>
<organism evidence="2 3">
    <name type="scientific">Pontibacter aquaedesilientis</name>
    <dbReference type="NCBI Taxonomy" id="2766980"/>
    <lineage>
        <taxon>Bacteria</taxon>
        <taxon>Pseudomonadati</taxon>
        <taxon>Bacteroidota</taxon>
        <taxon>Cytophagia</taxon>
        <taxon>Cytophagales</taxon>
        <taxon>Hymenobacteraceae</taxon>
        <taxon>Pontibacter</taxon>
    </lineage>
</organism>
<evidence type="ECO:0008006" key="4">
    <source>
        <dbReference type="Google" id="ProtNLM"/>
    </source>
</evidence>
<accession>A0ABR7XI18</accession>
<feature type="transmembrane region" description="Helical" evidence="1">
    <location>
        <begin position="42"/>
        <end position="59"/>
    </location>
</feature>
<feature type="transmembrane region" description="Helical" evidence="1">
    <location>
        <begin position="129"/>
        <end position="152"/>
    </location>
</feature>
<dbReference type="Proteomes" id="UP000625551">
    <property type="component" value="Unassembled WGS sequence"/>
</dbReference>
<keyword evidence="1" id="KW-1133">Transmembrane helix</keyword>
<keyword evidence="1" id="KW-0812">Transmembrane</keyword>
<feature type="transmembrane region" description="Helical" evidence="1">
    <location>
        <begin position="296"/>
        <end position="319"/>
    </location>
</feature>
<feature type="transmembrane region" description="Helical" evidence="1">
    <location>
        <begin position="265"/>
        <end position="284"/>
    </location>
</feature>
<feature type="transmembrane region" description="Helical" evidence="1">
    <location>
        <begin position="227"/>
        <end position="244"/>
    </location>
</feature>
<evidence type="ECO:0000313" key="2">
    <source>
        <dbReference type="EMBL" id="MBD1397606.1"/>
    </source>
</evidence>
<feature type="transmembrane region" description="Helical" evidence="1">
    <location>
        <begin position="158"/>
        <end position="176"/>
    </location>
</feature>
<feature type="transmembrane region" description="Helical" evidence="1">
    <location>
        <begin position="80"/>
        <end position="98"/>
    </location>
</feature>
<evidence type="ECO:0000313" key="3">
    <source>
        <dbReference type="Proteomes" id="UP000625551"/>
    </source>
</evidence>
<name>A0ABR7XI18_9BACT</name>
<keyword evidence="3" id="KW-1185">Reference proteome</keyword>
<dbReference type="RefSeq" id="WP_191183763.1">
    <property type="nucleotide sequence ID" value="NZ_JACXAJ010000004.1"/>
</dbReference>
<feature type="transmembrane region" description="Helical" evidence="1">
    <location>
        <begin position="415"/>
        <end position="433"/>
    </location>
</feature>
<evidence type="ECO:0000256" key="1">
    <source>
        <dbReference type="SAM" id="Phobius"/>
    </source>
</evidence>
<feature type="transmembrane region" description="Helical" evidence="1">
    <location>
        <begin position="331"/>
        <end position="352"/>
    </location>
</feature>
<keyword evidence="1" id="KW-0472">Membrane</keyword>
<reference evidence="2 3" key="1">
    <citation type="submission" date="2020-09" db="EMBL/GenBank/DDBJ databases">
        <title>Genome sequencing and assembly of Pontibacter sp.</title>
        <authorList>
            <person name="Chhetri G."/>
        </authorList>
    </citation>
    <scope>NUCLEOTIDE SEQUENCE [LARGE SCALE GENOMIC DNA]</scope>
    <source>
        <strain evidence="2 3">JH31</strain>
    </source>
</reference>
<dbReference type="EMBL" id="JACXAJ010000004">
    <property type="protein sequence ID" value="MBD1397606.1"/>
    <property type="molecule type" value="Genomic_DNA"/>
</dbReference>
<feature type="transmembrane region" description="Helical" evidence="1">
    <location>
        <begin position="388"/>
        <end position="409"/>
    </location>
</feature>
<proteinExistence type="predicted"/>
<feature type="transmembrane region" description="Helical" evidence="1">
    <location>
        <begin position="104"/>
        <end position="122"/>
    </location>
</feature>
<gene>
    <name evidence="2" type="ORF">H9Q13_10545</name>
</gene>